<evidence type="ECO:0000313" key="2">
    <source>
        <dbReference type="Proteomes" id="UP000229901"/>
    </source>
</evidence>
<comment type="caution">
    <text evidence="1">The sequence shown here is derived from an EMBL/GenBank/DDBJ whole genome shotgun (WGS) entry which is preliminary data.</text>
</comment>
<gene>
    <name evidence="1" type="ORF">COT97_05355</name>
</gene>
<dbReference type="EMBL" id="PFAP01000045">
    <property type="protein sequence ID" value="PIR93670.1"/>
    <property type="molecule type" value="Genomic_DNA"/>
</dbReference>
<proteinExistence type="predicted"/>
<accession>A0A2H0V5Q8</accession>
<reference evidence="2" key="1">
    <citation type="submission" date="2017-09" db="EMBL/GenBank/DDBJ databases">
        <title>Depth-based differentiation of microbial function through sediment-hosted aquifers and enrichment of novel symbionts in the deep terrestrial subsurface.</title>
        <authorList>
            <person name="Probst A.J."/>
            <person name="Ladd B."/>
            <person name="Jarett J.K."/>
            <person name="Geller-Mcgrath D.E."/>
            <person name="Sieber C.M.K."/>
            <person name="Emerson J.B."/>
            <person name="Anantharaman K."/>
            <person name="Thomas B.C."/>
            <person name="Malmstrom R."/>
            <person name="Stieglmeier M."/>
            <person name="Klingl A."/>
            <person name="Woyke T."/>
            <person name="Ryan C.M."/>
            <person name="Banfield J.F."/>
        </authorList>
    </citation>
    <scope>NUCLEOTIDE SEQUENCE [LARGE SCALE GENOMIC DNA]</scope>
</reference>
<dbReference type="Proteomes" id="UP000229901">
    <property type="component" value="Unassembled WGS sequence"/>
</dbReference>
<organism evidence="1 2">
    <name type="scientific">Candidatus Falkowbacteria bacterium CG10_big_fil_rev_8_21_14_0_10_39_11</name>
    <dbReference type="NCBI Taxonomy" id="1974565"/>
    <lineage>
        <taxon>Bacteria</taxon>
        <taxon>Candidatus Falkowiibacteriota</taxon>
    </lineage>
</organism>
<dbReference type="AlphaFoldDB" id="A0A2H0V5Q8"/>
<sequence length="243" mass="27711">MTESKEKKNFLSRLVDFLEHETLNLKSENLATMCGKSETLKAKIADREQELKQRLEAGESTGEPALDFALRKFGADLELIYKTRALFKILNESSGQWIVIRIYFEEGYEFGAREVKTMPGIRTVLAKLADPGFSVRYAKYSQDIILHFSCGVIDEMGISRNGMTKIEQFTLRLDATKIIQDETELFFNPHSQTYIDDDPTSIEFCTDNQGPTFIMIDKAKAEEILGCPMPESAIERLLKKQDK</sequence>
<name>A0A2H0V5Q8_9BACT</name>
<evidence type="ECO:0000313" key="1">
    <source>
        <dbReference type="EMBL" id="PIR93670.1"/>
    </source>
</evidence>
<protein>
    <submittedName>
        <fullName evidence="1">Uncharacterized protein</fullName>
    </submittedName>
</protein>